<gene>
    <name evidence="2" type="ORF">DMAD_12058</name>
</gene>
<name>A0AAU9FFI2_DROMD</name>
<feature type="region of interest" description="Disordered" evidence="1">
    <location>
        <begin position="60"/>
        <end position="87"/>
    </location>
</feature>
<dbReference type="EMBL" id="AP029264">
    <property type="protein sequence ID" value="BFF94426.1"/>
    <property type="molecule type" value="Genomic_DNA"/>
</dbReference>
<feature type="compositionally biased region" description="Polar residues" evidence="1">
    <location>
        <begin position="75"/>
        <end position="87"/>
    </location>
</feature>
<evidence type="ECO:0000313" key="2">
    <source>
        <dbReference type="EMBL" id="BFF94426.1"/>
    </source>
</evidence>
<organism evidence="2 3">
    <name type="scientific">Drosophila madeirensis</name>
    <name type="common">Fruit fly</name>
    <dbReference type="NCBI Taxonomy" id="30013"/>
    <lineage>
        <taxon>Eukaryota</taxon>
        <taxon>Metazoa</taxon>
        <taxon>Ecdysozoa</taxon>
        <taxon>Arthropoda</taxon>
        <taxon>Hexapoda</taxon>
        <taxon>Insecta</taxon>
        <taxon>Pterygota</taxon>
        <taxon>Neoptera</taxon>
        <taxon>Endopterygota</taxon>
        <taxon>Diptera</taxon>
        <taxon>Brachycera</taxon>
        <taxon>Muscomorpha</taxon>
        <taxon>Ephydroidea</taxon>
        <taxon>Drosophilidae</taxon>
        <taxon>Drosophila</taxon>
        <taxon>Sophophora</taxon>
    </lineage>
</organism>
<evidence type="ECO:0000256" key="1">
    <source>
        <dbReference type="SAM" id="MobiDB-lite"/>
    </source>
</evidence>
<accession>A0AAU9FFI2</accession>
<feature type="region of interest" description="Disordered" evidence="1">
    <location>
        <begin position="1"/>
        <end position="22"/>
    </location>
</feature>
<reference evidence="2 3" key="1">
    <citation type="submission" date="2024-02" db="EMBL/GenBank/DDBJ databases">
        <title>A chromosome-level genome assembly of Drosophila madeirensis, a fruit fly species endemic to Madeira island.</title>
        <authorList>
            <person name="Tomihara K."/>
            <person name="Llopart A."/>
            <person name="Yamamoto D."/>
        </authorList>
    </citation>
    <scope>NUCLEOTIDE SEQUENCE [LARGE SCALE GENOMIC DNA]</scope>
    <source>
        <strain evidence="2 3">RF1</strain>
    </source>
</reference>
<dbReference type="Proteomes" id="UP001500889">
    <property type="component" value="Chromosome U"/>
</dbReference>
<sequence>MNAASTPRCGEQTRSKSAKQETGALEQLGVLGKCQPRRCQQKVKPGLSRCQFGVWPLRRQDDEEEEEEEAHCMQDSCTSAAAHHPSS</sequence>
<protein>
    <submittedName>
        <fullName evidence="2">Uncharacterized protein</fullName>
    </submittedName>
</protein>
<dbReference type="AlphaFoldDB" id="A0AAU9FFI2"/>
<proteinExistence type="predicted"/>
<keyword evidence="3" id="KW-1185">Reference proteome</keyword>
<evidence type="ECO:0000313" key="3">
    <source>
        <dbReference type="Proteomes" id="UP001500889"/>
    </source>
</evidence>